<protein>
    <submittedName>
        <fullName evidence="2">Uncharacterized protein</fullName>
    </submittedName>
</protein>
<feature type="region of interest" description="Disordered" evidence="1">
    <location>
        <begin position="1"/>
        <end position="25"/>
    </location>
</feature>
<evidence type="ECO:0000313" key="2">
    <source>
        <dbReference type="EMBL" id="OBZ89391.1"/>
    </source>
</evidence>
<dbReference type="AlphaFoldDB" id="A0A1C7NJT3"/>
<proteinExistence type="predicted"/>
<evidence type="ECO:0000313" key="3">
    <source>
        <dbReference type="Proteomes" id="UP000093000"/>
    </source>
</evidence>
<dbReference type="Proteomes" id="UP000093000">
    <property type="component" value="Unassembled WGS sequence"/>
</dbReference>
<reference evidence="2 3" key="1">
    <citation type="submission" date="2016-03" db="EMBL/GenBank/DDBJ databases">
        <title>Choanephora cucurbitarum.</title>
        <authorList>
            <person name="Min B."/>
            <person name="Park H."/>
            <person name="Park J.-H."/>
            <person name="Shin H.-D."/>
            <person name="Choi I.-G."/>
        </authorList>
    </citation>
    <scope>NUCLEOTIDE SEQUENCE [LARGE SCALE GENOMIC DNA]</scope>
    <source>
        <strain evidence="2 3">KUS-F28377</strain>
    </source>
</reference>
<name>A0A1C7NJT3_9FUNG</name>
<evidence type="ECO:0000256" key="1">
    <source>
        <dbReference type="SAM" id="MobiDB-lite"/>
    </source>
</evidence>
<organism evidence="2 3">
    <name type="scientific">Choanephora cucurbitarum</name>
    <dbReference type="NCBI Taxonomy" id="101091"/>
    <lineage>
        <taxon>Eukaryota</taxon>
        <taxon>Fungi</taxon>
        <taxon>Fungi incertae sedis</taxon>
        <taxon>Mucoromycota</taxon>
        <taxon>Mucoromycotina</taxon>
        <taxon>Mucoromycetes</taxon>
        <taxon>Mucorales</taxon>
        <taxon>Mucorineae</taxon>
        <taxon>Choanephoraceae</taxon>
        <taxon>Choanephoroideae</taxon>
        <taxon>Choanephora</taxon>
    </lineage>
</organism>
<accession>A0A1C7NJT3</accession>
<dbReference type="InParanoid" id="A0A1C7NJT3"/>
<keyword evidence="3" id="KW-1185">Reference proteome</keyword>
<sequence>MSDNKKATFWNPRPNSDIKKPSDRMTFCRPRTHDFSDAAWDRKYEIWYQQEPAIEFKYSKSQDKKKGDNK</sequence>
<dbReference type="OrthoDB" id="2207883at2759"/>
<dbReference type="EMBL" id="LUGH01000098">
    <property type="protein sequence ID" value="OBZ89391.1"/>
    <property type="molecule type" value="Genomic_DNA"/>
</dbReference>
<comment type="caution">
    <text evidence="2">The sequence shown here is derived from an EMBL/GenBank/DDBJ whole genome shotgun (WGS) entry which is preliminary data.</text>
</comment>
<gene>
    <name evidence="2" type="ORF">A0J61_02565</name>
</gene>